<proteinExistence type="predicted"/>
<evidence type="ECO:0000313" key="3">
    <source>
        <dbReference type="Proteomes" id="UP000005206"/>
    </source>
</evidence>
<accession>C7ZRE8</accession>
<sequence>MSATPHLITRTKEYYQIDLTTRLPPGTDSIDQLNNNPRQPRPPAEAKRPVPEWPPLSERKGKWIAKYLDTLDPETEYDQIIRTANFFAGTSFAVAIGYCSTFVHLVQTPAGAAAIHHGGRVYKRGHQRFYETQNHFLDWMWYGSDSDETIEDIESVNKLHAGLWRNVPGTFSSPWEGMMSVIGSAYFETYLRKLVGARNQKPHPHLAAAWPAWAERVCSHFRTEPGANFRDYGANFPRNWTELEDFYLWFQSLPFKEYTNDEDRQKGHEIAQAFLDQFSTLWFPRQLHWLGRSVLLTLVSEKVRKQQQLGSPNSIIASGIKLGFKLLFDVTDIMPDPVTPALLEEYRAVKAWKWHQIDVQVRREWHHRERILDVVLFAASILILFAYYEASKLLAKTSTLSGDILTHIRTAKLLQDKKT</sequence>
<dbReference type="HOGENOM" id="CLU_050553_0_0_1"/>
<dbReference type="OrthoDB" id="2821871at2759"/>
<dbReference type="KEGG" id="nhe:NECHADRAFT_89499"/>
<name>C7ZRE8_FUSV7</name>
<gene>
    <name evidence="2" type="ORF">NECHADRAFT_89499</name>
</gene>
<keyword evidence="3" id="KW-1185">Reference proteome</keyword>
<dbReference type="InParanoid" id="C7ZRE8"/>
<dbReference type="GeneID" id="9666644"/>
<protein>
    <recommendedName>
        <fullName evidence="4">ER-bound oxygenase mpaB/mpaB'/Rubber oxygenase catalytic domain-containing protein</fullName>
    </recommendedName>
</protein>
<dbReference type="VEuPathDB" id="FungiDB:NECHADRAFT_89499"/>
<dbReference type="AlphaFoldDB" id="C7ZRE8"/>
<feature type="region of interest" description="Disordered" evidence="1">
    <location>
        <begin position="23"/>
        <end position="54"/>
    </location>
</feature>
<dbReference type="OMA" id="WANIITE"/>
<dbReference type="RefSeq" id="XP_003039121.1">
    <property type="nucleotide sequence ID" value="XM_003039075.1"/>
</dbReference>
<organism evidence="2 3">
    <name type="scientific">Fusarium vanettenii (strain ATCC MYA-4622 / CBS 123669 / FGSC 9596 / NRRL 45880 / 77-13-4)</name>
    <name type="common">Fusarium solani subsp. pisi</name>
    <dbReference type="NCBI Taxonomy" id="660122"/>
    <lineage>
        <taxon>Eukaryota</taxon>
        <taxon>Fungi</taxon>
        <taxon>Dikarya</taxon>
        <taxon>Ascomycota</taxon>
        <taxon>Pezizomycotina</taxon>
        <taxon>Sordariomycetes</taxon>
        <taxon>Hypocreomycetidae</taxon>
        <taxon>Hypocreales</taxon>
        <taxon>Nectriaceae</taxon>
        <taxon>Fusarium</taxon>
        <taxon>Fusarium solani species complex</taxon>
        <taxon>Fusarium vanettenii</taxon>
    </lineage>
</organism>
<reference evidence="2 3" key="1">
    <citation type="journal article" date="2009" name="PLoS Genet.">
        <title>The genome of Nectria haematococca: contribution of supernumerary chromosomes to gene expansion.</title>
        <authorList>
            <person name="Coleman J.J."/>
            <person name="Rounsley S.D."/>
            <person name="Rodriguez-Carres M."/>
            <person name="Kuo A."/>
            <person name="Wasmann C.C."/>
            <person name="Grimwood J."/>
            <person name="Schmutz J."/>
            <person name="Taga M."/>
            <person name="White G.J."/>
            <person name="Zhou S."/>
            <person name="Schwartz D.C."/>
            <person name="Freitag M."/>
            <person name="Ma L.J."/>
            <person name="Danchin E.G."/>
            <person name="Henrissat B."/>
            <person name="Coutinho P.M."/>
            <person name="Nelson D.R."/>
            <person name="Straney D."/>
            <person name="Napoli C.A."/>
            <person name="Barker B.M."/>
            <person name="Gribskov M."/>
            <person name="Rep M."/>
            <person name="Kroken S."/>
            <person name="Molnar I."/>
            <person name="Rensing C."/>
            <person name="Kennell J.C."/>
            <person name="Zamora J."/>
            <person name="Farman M.L."/>
            <person name="Selker E.U."/>
            <person name="Salamov A."/>
            <person name="Shapiro H."/>
            <person name="Pangilinan J."/>
            <person name="Lindquist E."/>
            <person name="Lamers C."/>
            <person name="Grigoriev I.V."/>
            <person name="Geiser D.M."/>
            <person name="Covert S.F."/>
            <person name="Temporini E."/>
            <person name="Vanetten H.D."/>
        </authorList>
    </citation>
    <scope>NUCLEOTIDE SEQUENCE [LARGE SCALE GENOMIC DNA]</scope>
    <source>
        <strain evidence="3">ATCC MYA-4622 / CBS 123669 / FGSC 9596 / NRRL 45880 / 77-13-4</strain>
    </source>
</reference>
<dbReference type="Proteomes" id="UP000005206">
    <property type="component" value="Unassembled WGS sequence"/>
</dbReference>
<evidence type="ECO:0008006" key="4">
    <source>
        <dbReference type="Google" id="ProtNLM"/>
    </source>
</evidence>
<dbReference type="EMBL" id="GG699071">
    <property type="protein sequence ID" value="EEU33408.1"/>
    <property type="molecule type" value="Genomic_DNA"/>
</dbReference>
<evidence type="ECO:0000313" key="2">
    <source>
        <dbReference type="EMBL" id="EEU33408.1"/>
    </source>
</evidence>
<evidence type="ECO:0000256" key="1">
    <source>
        <dbReference type="SAM" id="MobiDB-lite"/>
    </source>
</evidence>